<evidence type="ECO:0000256" key="1">
    <source>
        <dbReference type="SAM" id="Phobius"/>
    </source>
</evidence>
<keyword evidence="5" id="KW-1185">Reference proteome</keyword>
<gene>
    <name evidence="2" type="ORF">A21D_03035</name>
    <name evidence="3" type="ORF">V2W34_12160</name>
</gene>
<dbReference type="EMBL" id="JAZHPM010000020">
    <property type="protein sequence ID" value="MEF2292753.1"/>
    <property type="molecule type" value="Genomic_DNA"/>
</dbReference>
<accession>A0A2K9J2B5</accession>
<reference evidence="4" key="2">
    <citation type="submission" date="2016-11" db="EMBL/GenBank/DDBJ databases">
        <title>Complete genome sequence of Virgibacillus pantothenticus 21D, a halophilic bacterium isolated from the deep hypersaline anoxic basin Discovery in the Mediterranean Sea.</title>
        <authorList>
            <person name="Zeaiter Z."/>
            <person name="Booth J.M."/>
            <person name="Prosdocimi E.M."/>
            <person name="Mapelli F."/>
            <person name="Fusi M."/>
            <person name="Daffonchio D."/>
            <person name="Borin S."/>
            <person name="Crotti E."/>
        </authorList>
    </citation>
    <scope>NUCLEOTIDE SEQUENCE [LARGE SCALE GENOMIC DNA]</scope>
    <source>
        <strain evidence="4">21D</strain>
    </source>
</reference>
<reference evidence="3 5" key="3">
    <citation type="submission" date="2024-01" db="EMBL/GenBank/DDBJ databases">
        <title>Survival strategy associated with biotechnological potential of Virgibacillus dokdonensis T4.6 isolated from salt-fermented shrimp paste.</title>
        <authorList>
            <person name="Doan T.V."/>
            <person name="Quach N.T."/>
            <person name="Phi Q.-T."/>
        </authorList>
    </citation>
    <scope>NUCLEOTIDE SEQUENCE [LARGE SCALE GENOMIC DNA]</scope>
    <source>
        <strain evidence="3 5">T4.6</strain>
    </source>
</reference>
<sequence length="215" mass="23709">MKGLVLKDVYNVLNNGKGLLMMMLILALAIVPTQGFIGFIVTGTIVCSMMSTTSFAIDHNSKWEQFAIALPIDRKDIVKGKFVTLLLFTLIGLTLSIVLGSLATVIFQMTLSSKMVIKEMGQMIILSASVALIFGTNSILLLLKFGAEKARMFLILGYVIPGALIIFMLSKLNELGVVFTEKMLNQTLMMLPFVVIIWLTIGYSLSVVIMNKKQY</sequence>
<reference evidence="2" key="1">
    <citation type="submission" date="2016-11" db="EMBL/GenBank/DDBJ databases">
        <title>Complete genome sequence of Virgibacillus dokdonensis 21D, a halophilic bacterium isolated from the deep hypersaline anoxic basin Discovery in the Mediterranean Sea.</title>
        <authorList>
            <person name="Zeaiter Z."/>
            <person name="Booth J.M."/>
            <person name="Prosdocimi E.M."/>
            <person name="Mapelli F."/>
            <person name="Fusi M."/>
            <person name="Daffonchio D."/>
            <person name="Borin S."/>
            <person name="Crotti E."/>
        </authorList>
    </citation>
    <scope>NUCLEOTIDE SEQUENCE</scope>
    <source>
        <strain evidence="2">21D</strain>
    </source>
</reference>
<evidence type="ECO:0000313" key="4">
    <source>
        <dbReference type="Proteomes" id="UP000234237"/>
    </source>
</evidence>
<organism evidence="2 4">
    <name type="scientific">Virgibacillus dokdonensis</name>
    <dbReference type="NCBI Taxonomy" id="302167"/>
    <lineage>
        <taxon>Bacteria</taxon>
        <taxon>Bacillati</taxon>
        <taxon>Bacillota</taxon>
        <taxon>Bacilli</taxon>
        <taxon>Bacillales</taxon>
        <taxon>Bacillaceae</taxon>
        <taxon>Virgibacillus</taxon>
    </lineage>
</organism>
<feature type="transmembrane region" description="Helical" evidence="1">
    <location>
        <begin position="189"/>
        <end position="210"/>
    </location>
</feature>
<dbReference type="EMBL" id="CP018622">
    <property type="protein sequence ID" value="AUJ26077.1"/>
    <property type="molecule type" value="Genomic_DNA"/>
</dbReference>
<dbReference type="RefSeq" id="WP_077703382.1">
    <property type="nucleotide sequence ID" value="NZ_CP018622.1"/>
</dbReference>
<name>A0A2K9J2B5_9BACI</name>
<feature type="transmembrane region" description="Helical" evidence="1">
    <location>
        <begin position="20"/>
        <end position="41"/>
    </location>
</feature>
<feature type="transmembrane region" description="Helical" evidence="1">
    <location>
        <begin position="150"/>
        <end position="169"/>
    </location>
</feature>
<dbReference type="Pfam" id="PF13346">
    <property type="entry name" value="ABC2_membrane_5"/>
    <property type="match status" value="1"/>
</dbReference>
<dbReference type="Proteomes" id="UP000234237">
    <property type="component" value="Chromosome"/>
</dbReference>
<evidence type="ECO:0000313" key="3">
    <source>
        <dbReference type="EMBL" id="MEF2292753.1"/>
    </source>
</evidence>
<keyword evidence="1" id="KW-1133">Transmembrane helix</keyword>
<evidence type="ECO:0000313" key="2">
    <source>
        <dbReference type="EMBL" id="AUJ26077.1"/>
    </source>
</evidence>
<protein>
    <submittedName>
        <fullName evidence="3">ABC-2 transporter permease</fullName>
    </submittedName>
</protein>
<keyword evidence="1" id="KW-0812">Transmembrane</keyword>
<dbReference type="Proteomes" id="UP001356080">
    <property type="component" value="Unassembled WGS sequence"/>
</dbReference>
<keyword evidence="1" id="KW-0472">Membrane</keyword>
<feature type="transmembrane region" description="Helical" evidence="1">
    <location>
        <begin position="123"/>
        <end position="143"/>
    </location>
</feature>
<proteinExistence type="predicted"/>
<dbReference type="STRING" id="302167.GCA_900166595_01920"/>
<dbReference type="AlphaFoldDB" id="A0A2K9J2B5"/>
<dbReference type="InterPro" id="IPR025699">
    <property type="entry name" value="ABC2_memb-like"/>
</dbReference>
<feature type="transmembrane region" description="Helical" evidence="1">
    <location>
        <begin position="82"/>
        <end position="111"/>
    </location>
</feature>
<dbReference type="KEGG" id="vpn:A21D_03035"/>
<evidence type="ECO:0000313" key="5">
    <source>
        <dbReference type="Proteomes" id="UP001356080"/>
    </source>
</evidence>